<dbReference type="PANTHER" id="PTHR43802:SF1">
    <property type="entry name" value="IP11341P-RELATED"/>
    <property type="match status" value="1"/>
</dbReference>
<protein>
    <submittedName>
        <fullName evidence="2">Enoyl-CoA hydratase</fullName>
    </submittedName>
</protein>
<evidence type="ECO:0000256" key="1">
    <source>
        <dbReference type="ARBA" id="ARBA00005254"/>
    </source>
</evidence>
<dbReference type="Pfam" id="PF00378">
    <property type="entry name" value="ECH_1"/>
    <property type="match status" value="1"/>
</dbReference>
<dbReference type="PANTHER" id="PTHR43802">
    <property type="entry name" value="ENOYL-COA HYDRATASE"/>
    <property type="match status" value="1"/>
</dbReference>
<organism evidence="2">
    <name type="scientific">Mycobacterium avium (strain 104)</name>
    <dbReference type="NCBI Taxonomy" id="243243"/>
    <lineage>
        <taxon>Bacteria</taxon>
        <taxon>Bacillati</taxon>
        <taxon>Actinomycetota</taxon>
        <taxon>Actinomycetes</taxon>
        <taxon>Mycobacteriales</taxon>
        <taxon>Mycobacteriaceae</taxon>
        <taxon>Mycobacterium</taxon>
        <taxon>Mycobacterium avium complex (MAC)</taxon>
    </lineage>
</organism>
<gene>
    <name evidence="2" type="ORF">MAV_3689</name>
</gene>
<dbReference type="InterPro" id="IPR029045">
    <property type="entry name" value="ClpP/crotonase-like_dom_sf"/>
</dbReference>
<dbReference type="PDB" id="3P85">
    <property type="method" value="X-ray"/>
    <property type="resolution" value="1.90 A"/>
    <property type="chains" value="A=1-262"/>
</dbReference>
<name>A0A0M3KKT5_MYCA1</name>
<dbReference type="SUPFAM" id="SSF52096">
    <property type="entry name" value="ClpP/crotonase"/>
    <property type="match status" value="1"/>
</dbReference>
<sequence length="262" mass="27666">MGTLEAQTQGPGSMTDEILLSNTEERVRTLTLNRPQARNALSAALRDRFFGALADAETDDDVDVVIITGADPVFCAGLDLKELGGSSALPDISPRWPALTKPVIGAINGAAVTGGLELALYCDILIASENARFADTHARVGLLPTWGLSVRLPQKVGIGLARRMSLTGDYLSAADALRAGLVTEVVPHDQLLGAARAVAASIVGNNQNAVRALLTSYHRIDDAQTSAGLWQEAMAARQFRTSGDDIAANREAVLARGRSQVR</sequence>
<dbReference type="InterPro" id="IPR001753">
    <property type="entry name" value="Enoyl-CoA_hydra/iso"/>
</dbReference>
<keyword evidence="2" id="KW-0002">3D-structure</keyword>
<proteinExistence type="evidence at protein level"/>
<accession>A0A0M3KKT5</accession>
<dbReference type="AlphaFoldDB" id="A0A0M3KKT5"/>
<comment type="similarity">
    <text evidence="1">Belongs to the enoyl-CoA hydratase/isomerase family.</text>
</comment>
<dbReference type="GO" id="GO:0003824">
    <property type="term" value="F:catalytic activity"/>
    <property type="evidence" value="ECO:0007669"/>
    <property type="project" value="UniProtKB-ARBA"/>
</dbReference>
<evidence type="ECO:0000313" key="2">
    <source>
        <dbReference type="PDB" id="3P85"/>
    </source>
</evidence>
<dbReference type="CDD" id="cd06558">
    <property type="entry name" value="crotonase-like"/>
    <property type="match status" value="1"/>
</dbReference>
<dbReference type="NCBIfam" id="NF004840">
    <property type="entry name" value="PRK06190.1"/>
    <property type="match status" value="1"/>
</dbReference>
<dbReference type="Gene3D" id="3.90.226.10">
    <property type="entry name" value="2-enoyl-CoA Hydratase, Chain A, domain 1"/>
    <property type="match status" value="1"/>
</dbReference>
<reference evidence="2" key="1">
    <citation type="journal article" date="2015" name="Tuberculosis">
        <title>Increasing the structural coverage of tuberculosis drug targets.</title>
        <authorList>
            <person name="Baugh L."/>
            <person name="Phan I."/>
            <person name="Begley D.W."/>
            <person name="Clifton M.C."/>
            <person name="Armour B."/>
            <person name="Dranow D.M."/>
            <person name="Taylor B.M."/>
            <person name="Muruthi M.M."/>
            <person name="Abendroth J."/>
            <person name="Fairman J.W."/>
            <person name="Fox D."/>
            <person name="Dieterich S.H."/>
            <person name="Staker B.L."/>
            <person name="Gardberg A.S."/>
            <person name="Choi R."/>
            <person name="Hewitt S.N."/>
            <person name="Napuli A.J."/>
            <person name="Myers J."/>
            <person name="Barrett L.K."/>
            <person name="Zhang Y."/>
            <person name="Ferrell M."/>
            <person name="Mundt E."/>
            <person name="Thompkins K."/>
            <person name="Tran N."/>
            <person name="Lyons-Abbott S."/>
            <person name="Abramov A."/>
            <person name="Sekar A."/>
            <person name="Serbzhinskiy D."/>
            <person name="Lorimer D."/>
            <person name="Buchko G.W."/>
            <person name="Stacy R."/>
            <person name="Stewart L.J."/>
            <person name="Edwards T.E."/>
            <person name="Van Voorhis W.C."/>
            <person name="Myler P.J."/>
        </authorList>
    </citation>
    <scope>X-RAY CRYSTALLOGRAPHY (1.90 ANGSTROMS)</scope>
</reference>